<dbReference type="InterPro" id="IPR053135">
    <property type="entry name" value="AKR2_Oxidoreductase"/>
</dbReference>
<evidence type="ECO:0000313" key="2">
    <source>
        <dbReference type="EMBL" id="PKK90338.1"/>
    </source>
</evidence>
<evidence type="ECO:0000313" key="3">
    <source>
        <dbReference type="Proteomes" id="UP000233256"/>
    </source>
</evidence>
<dbReference type="SUPFAM" id="SSF51430">
    <property type="entry name" value="NAD(P)-linked oxidoreductase"/>
    <property type="match status" value="1"/>
</dbReference>
<name>A0A2N1PPR9_9BACT</name>
<dbReference type="PANTHER" id="PTHR43312:SF1">
    <property type="entry name" value="NADP-DEPENDENT OXIDOREDUCTASE DOMAIN-CONTAINING PROTEIN"/>
    <property type="match status" value="1"/>
</dbReference>
<dbReference type="Proteomes" id="UP000233256">
    <property type="component" value="Unassembled WGS sequence"/>
</dbReference>
<dbReference type="PANTHER" id="PTHR43312">
    <property type="entry name" value="D-THREO-ALDOSE 1-DEHYDROGENASE"/>
    <property type="match status" value="1"/>
</dbReference>
<comment type="caution">
    <text evidence="2">The sequence shown here is derived from an EMBL/GenBank/DDBJ whole genome shotgun (WGS) entry which is preliminary data.</text>
</comment>
<dbReference type="Gene3D" id="3.20.20.100">
    <property type="entry name" value="NADP-dependent oxidoreductase domain"/>
    <property type="match status" value="1"/>
</dbReference>
<dbReference type="Pfam" id="PF00248">
    <property type="entry name" value="Aldo_ket_red"/>
    <property type="match status" value="1"/>
</dbReference>
<protein>
    <submittedName>
        <fullName evidence="2">Aldo/keto reductase</fullName>
    </submittedName>
</protein>
<sequence>MARISRGEFLKMLSIGAAAALTGHNPLLAATSEKFRVKGVKGVNENITESITSGQKLINGMPHRALGKTGEYVSILGLGGFHICLDSHTDESAVNLMRRAIDGGVSFFENSREYNGGLAERRMGMALKGSYRDRVFLTTKNCAHDRSGKGALKSLEESLTDLGTDRIDLWMFHEVIYDNDPGWIMEKGGLEAALKAREQGKVRYIGFSGHKHPDIHLDLISRYSQWDAVMMPLNVFDTHFRSFEKLVMPVLLENQIGVVAMKSLCGFMSDMLYKTGFDAADCMRFVFNLPVSTVVSGMESLEQLEKNMATARDFKPMSVSELNRIIELSRPHSGDGRFEKYKTTTFLDGDRGKIAHCFK</sequence>
<dbReference type="InterPro" id="IPR036812">
    <property type="entry name" value="NAD(P)_OxRdtase_dom_sf"/>
</dbReference>
<dbReference type="EMBL" id="PGXC01000006">
    <property type="protein sequence ID" value="PKK90338.1"/>
    <property type="molecule type" value="Genomic_DNA"/>
</dbReference>
<feature type="domain" description="NADP-dependent oxidoreductase" evidence="1">
    <location>
        <begin position="76"/>
        <end position="266"/>
    </location>
</feature>
<evidence type="ECO:0000259" key="1">
    <source>
        <dbReference type="Pfam" id="PF00248"/>
    </source>
</evidence>
<reference evidence="2 3" key="1">
    <citation type="journal article" date="2017" name="ISME J.">
        <title>Potential for microbial H2 and metal transformations associated with novel bacteria and archaea in deep terrestrial subsurface sediments.</title>
        <authorList>
            <person name="Hernsdorf A.W."/>
            <person name="Amano Y."/>
            <person name="Miyakawa K."/>
            <person name="Ise K."/>
            <person name="Suzuki Y."/>
            <person name="Anantharaman K."/>
            <person name="Probst A."/>
            <person name="Burstein D."/>
            <person name="Thomas B.C."/>
            <person name="Banfield J.F."/>
        </authorList>
    </citation>
    <scope>NUCLEOTIDE SEQUENCE [LARGE SCALE GENOMIC DNA]</scope>
    <source>
        <strain evidence="2">HGW-Wallbacteria-1</strain>
    </source>
</reference>
<dbReference type="InterPro" id="IPR023210">
    <property type="entry name" value="NADP_OxRdtase_dom"/>
</dbReference>
<dbReference type="AlphaFoldDB" id="A0A2N1PPR9"/>
<organism evidence="2 3">
    <name type="scientific">Candidatus Wallbacteria bacterium HGW-Wallbacteria-1</name>
    <dbReference type="NCBI Taxonomy" id="2013854"/>
    <lineage>
        <taxon>Bacteria</taxon>
        <taxon>Candidatus Walliibacteriota</taxon>
    </lineage>
</organism>
<dbReference type="PROSITE" id="PS51318">
    <property type="entry name" value="TAT"/>
    <property type="match status" value="1"/>
</dbReference>
<gene>
    <name evidence="2" type="ORF">CVV64_10260</name>
</gene>
<accession>A0A2N1PPR9</accession>
<proteinExistence type="predicted"/>
<dbReference type="CDD" id="cd19100">
    <property type="entry name" value="AKR_unchar"/>
    <property type="match status" value="1"/>
</dbReference>
<dbReference type="InterPro" id="IPR006311">
    <property type="entry name" value="TAT_signal"/>
</dbReference>